<gene>
    <name evidence="1" type="ORF">NPIL_455941</name>
</gene>
<dbReference type="Proteomes" id="UP000887013">
    <property type="component" value="Unassembled WGS sequence"/>
</dbReference>
<evidence type="ECO:0000313" key="2">
    <source>
        <dbReference type="Proteomes" id="UP000887013"/>
    </source>
</evidence>
<protein>
    <submittedName>
        <fullName evidence="1">Uncharacterized protein</fullName>
    </submittedName>
</protein>
<comment type="caution">
    <text evidence="1">The sequence shown here is derived from an EMBL/GenBank/DDBJ whole genome shotgun (WGS) entry which is preliminary data.</text>
</comment>
<dbReference type="AlphaFoldDB" id="A0A8X6PPE6"/>
<reference evidence="1" key="1">
    <citation type="submission" date="2020-08" db="EMBL/GenBank/DDBJ databases">
        <title>Multicomponent nature underlies the extraordinary mechanical properties of spider dragline silk.</title>
        <authorList>
            <person name="Kono N."/>
            <person name="Nakamura H."/>
            <person name="Mori M."/>
            <person name="Yoshida Y."/>
            <person name="Ohtoshi R."/>
            <person name="Malay A.D."/>
            <person name="Moran D.A.P."/>
            <person name="Tomita M."/>
            <person name="Numata K."/>
            <person name="Arakawa K."/>
        </authorList>
    </citation>
    <scope>NUCLEOTIDE SEQUENCE</scope>
</reference>
<accession>A0A8X6PPE6</accession>
<sequence length="30" mass="3280">AAQILIVLHSAALEGMTEDVWNVCALKINR</sequence>
<proteinExistence type="predicted"/>
<keyword evidence="2" id="KW-1185">Reference proteome</keyword>
<evidence type="ECO:0000313" key="1">
    <source>
        <dbReference type="EMBL" id="GFT78824.1"/>
    </source>
</evidence>
<feature type="non-terminal residue" evidence="1">
    <location>
        <position position="1"/>
    </location>
</feature>
<dbReference type="EMBL" id="BMAW01071619">
    <property type="protein sequence ID" value="GFT78824.1"/>
    <property type="molecule type" value="Genomic_DNA"/>
</dbReference>
<organism evidence="1 2">
    <name type="scientific">Nephila pilipes</name>
    <name type="common">Giant wood spider</name>
    <name type="synonym">Nephila maculata</name>
    <dbReference type="NCBI Taxonomy" id="299642"/>
    <lineage>
        <taxon>Eukaryota</taxon>
        <taxon>Metazoa</taxon>
        <taxon>Ecdysozoa</taxon>
        <taxon>Arthropoda</taxon>
        <taxon>Chelicerata</taxon>
        <taxon>Arachnida</taxon>
        <taxon>Araneae</taxon>
        <taxon>Araneomorphae</taxon>
        <taxon>Entelegynae</taxon>
        <taxon>Araneoidea</taxon>
        <taxon>Nephilidae</taxon>
        <taxon>Nephila</taxon>
    </lineage>
</organism>
<name>A0A8X6PPE6_NEPPI</name>